<comment type="similarity">
    <text evidence="2">Belongs to the autoinducer-2 exporter (AI-2E) (TC 2.A.86) family.</text>
</comment>
<dbReference type="GO" id="GO:0016020">
    <property type="term" value="C:membrane"/>
    <property type="evidence" value="ECO:0007669"/>
    <property type="project" value="UniProtKB-SubCell"/>
</dbReference>
<organism evidence="8 9">
    <name type="scientific">Microlunatus elymi</name>
    <dbReference type="NCBI Taxonomy" id="2596828"/>
    <lineage>
        <taxon>Bacteria</taxon>
        <taxon>Bacillati</taxon>
        <taxon>Actinomycetota</taxon>
        <taxon>Actinomycetes</taxon>
        <taxon>Propionibacteriales</taxon>
        <taxon>Propionibacteriaceae</taxon>
        <taxon>Microlunatus</taxon>
    </lineage>
</organism>
<feature type="transmembrane region" description="Helical" evidence="7">
    <location>
        <begin position="39"/>
        <end position="56"/>
    </location>
</feature>
<evidence type="ECO:0000256" key="5">
    <source>
        <dbReference type="ARBA" id="ARBA00023136"/>
    </source>
</evidence>
<feature type="region of interest" description="Disordered" evidence="6">
    <location>
        <begin position="348"/>
        <end position="380"/>
    </location>
</feature>
<dbReference type="PANTHER" id="PTHR21716">
    <property type="entry name" value="TRANSMEMBRANE PROTEIN"/>
    <property type="match status" value="1"/>
</dbReference>
<keyword evidence="4 7" id="KW-1133">Transmembrane helix</keyword>
<evidence type="ECO:0000313" key="8">
    <source>
        <dbReference type="EMBL" id="QDP96799.1"/>
    </source>
</evidence>
<dbReference type="InterPro" id="IPR002549">
    <property type="entry name" value="AI-2E-like"/>
</dbReference>
<evidence type="ECO:0000256" key="3">
    <source>
        <dbReference type="ARBA" id="ARBA00022692"/>
    </source>
</evidence>
<evidence type="ECO:0000256" key="6">
    <source>
        <dbReference type="SAM" id="MobiDB-lite"/>
    </source>
</evidence>
<evidence type="ECO:0000256" key="2">
    <source>
        <dbReference type="ARBA" id="ARBA00009773"/>
    </source>
</evidence>
<dbReference type="PANTHER" id="PTHR21716:SF64">
    <property type="entry name" value="AI-2 TRANSPORT PROTEIN TQSA"/>
    <property type="match status" value="1"/>
</dbReference>
<keyword evidence="9" id="KW-1185">Reference proteome</keyword>
<keyword evidence="3 7" id="KW-0812">Transmembrane</keyword>
<evidence type="ECO:0000313" key="9">
    <source>
        <dbReference type="Proteomes" id="UP000319263"/>
    </source>
</evidence>
<dbReference type="AlphaFoldDB" id="A0A516Q036"/>
<feature type="transmembrane region" description="Helical" evidence="7">
    <location>
        <begin position="142"/>
        <end position="166"/>
    </location>
</feature>
<sequence>MSEVVSPRPARSMPRGLLVLLGLAAAVVIVAGMKGAADILSVVFLTLVLTIAVHPLQRVLARHIPPWLATLICLIVVYLGILGLASLMFVSAAQFAGLLPQYEDQFDNLVGQLSDQLAALGIKEDQLHAVTAQLDLSKLTKILTSALSGVLGVVSNLVFIITLLLFMTVDGSSFPRHMVRAAGTRPTIINALLNFARASNRYLLVSTIFGAIVAVIDTIALLVMDIPAPLLWGLLAFLTNYIPNVGFVIGLVPPAILGLLAGGPGLMLAVVIVYCVINVIIQSVIQPKVVGDAVGLSTTLTFLSLIFWAWVLGPIGAILAIPLSLLVRAILVDADPDAKWMVPLVANSEGKKAKSASGRADAGTETETTEAEDGRGAVDG</sequence>
<feature type="transmembrane region" description="Helical" evidence="7">
    <location>
        <begin position="265"/>
        <end position="285"/>
    </location>
</feature>
<reference evidence="8 9" key="1">
    <citation type="submission" date="2019-07" db="EMBL/GenBank/DDBJ databases">
        <title>Microlunatus dokdonensis sp. nov. isolated from the rhizospheric soil of the wild plant Elymus tsukushiensis.</title>
        <authorList>
            <person name="Ghim S.-Y."/>
            <person name="Hwang Y.-J."/>
            <person name="Son J.-S."/>
            <person name="Shin J.-H."/>
        </authorList>
    </citation>
    <scope>NUCLEOTIDE SEQUENCE [LARGE SCALE GENOMIC DNA]</scope>
    <source>
        <strain evidence="8 9">KUDC0627</strain>
    </source>
</reference>
<dbReference type="GO" id="GO:0055085">
    <property type="term" value="P:transmembrane transport"/>
    <property type="evidence" value="ECO:0007669"/>
    <property type="project" value="TreeGrafter"/>
</dbReference>
<feature type="transmembrane region" description="Helical" evidence="7">
    <location>
        <begin position="16"/>
        <end position="33"/>
    </location>
</feature>
<dbReference type="KEGG" id="mik:FOE78_13575"/>
<comment type="subcellular location">
    <subcellularLocation>
        <location evidence="1">Membrane</location>
        <topology evidence="1">Multi-pass membrane protein</topology>
    </subcellularLocation>
</comment>
<feature type="transmembrane region" description="Helical" evidence="7">
    <location>
        <begin position="68"/>
        <end position="90"/>
    </location>
</feature>
<gene>
    <name evidence="8" type="ORF">FOE78_13575</name>
</gene>
<keyword evidence="5 7" id="KW-0472">Membrane</keyword>
<evidence type="ECO:0000256" key="4">
    <source>
        <dbReference type="ARBA" id="ARBA00022989"/>
    </source>
</evidence>
<dbReference type="EMBL" id="CP041692">
    <property type="protein sequence ID" value="QDP96799.1"/>
    <property type="molecule type" value="Genomic_DNA"/>
</dbReference>
<name>A0A516Q036_9ACTN</name>
<dbReference type="RefSeq" id="WP_143986761.1">
    <property type="nucleotide sequence ID" value="NZ_CP041692.1"/>
</dbReference>
<feature type="transmembrane region" description="Helical" evidence="7">
    <location>
        <begin position="202"/>
        <end position="224"/>
    </location>
</feature>
<feature type="transmembrane region" description="Helical" evidence="7">
    <location>
        <begin position="305"/>
        <end position="331"/>
    </location>
</feature>
<proteinExistence type="inferred from homology"/>
<feature type="transmembrane region" description="Helical" evidence="7">
    <location>
        <begin position="230"/>
        <end position="253"/>
    </location>
</feature>
<dbReference type="Pfam" id="PF01594">
    <property type="entry name" value="AI-2E_transport"/>
    <property type="match status" value="1"/>
</dbReference>
<dbReference type="Proteomes" id="UP000319263">
    <property type="component" value="Chromosome"/>
</dbReference>
<dbReference type="OrthoDB" id="9799225at2"/>
<evidence type="ECO:0000256" key="1">
    <source>
        <dbReference type="ARBA" id="ARBA00004141"/>
    </source>
</evidence>
<evidence type="ECO:0000256" key="7">
    <source>
        <dbReference type="SAM" id="Phobius"/>
    </source>
</evidence>
<protein>
    <submittedName>
        <fullName evidence="8">AI-2E family transporter</fullName>
    </submittedName>
</protein>
<accession>A0A516Q036</accession>